<dbReference type="Proteomes" id="UP000199440">
    <property type="component" value="Unassembled WGS sequence"/>
</dbReference>
<keyword evidence="3" id="KW-1185">Reference proteome</keyword>
<proteinExistence type="predicted"/>
<reference evidence="2 3" key="1">
    <citation type="submission" date="2016-10" db="EMBL/GenBank/DDBJ databases">
        <authorList>
            <person name="de Groot N.N."/>
        </authorList>
    </citation>
    <scope>NUCLEOTIDE SEQUENCE [LARGE SCALE GENOMIC DNA]</scope>
    <source>
        <strain evidence="2 3">DSM 19886</strain>
    </source>
</reference>
<gene>
    <name evidence="2" type="ORF">SAMN04488514_114119</name>
</gene>
<feature type="chain" id="PRO_5011472781" description="Lipocalin-like domain-containing protein" evidence="1">
    <location>
        <begin position="21"/>
        <end position="153"/>
    </location>
</feature>
<sequence>MKFHFLKVFTLSLAMVVFMACDKDDDTTEDRVTAEDIAEIKTIINSGEWHVSYFFDTDEDDTDNFTGYGFTFNVNGVLGATDGNAALSGAWSIAVSDADDADDVDFNIVFNAPDDFEELSEDWHIVKYTQSKIELNHVSGGSGDTDYLTFEKN</sequence>
<keyword evidence="1" id="KW-0732">Signal</keyword>
<dbReference type="AlphaFoldDB" id="A0A1G9W0Q7"/>
<evidence type="ECO:0008006" key="4">
    <source>
        <dbReference type="Google" id="ProtNLM"/>
    </source>
</evidence>
<accession>A0A1G9W0Q7</accession>
<dbReference type="PROSITE" id="PS51257">
    <property type="entry name" value="PROKAR_LIPOPROTEIN"/>
    <property type="match status" value="1"/>
</dbReference>
<name>A0A1G9W0Q7_9FLAO</name>
<protein>
    <recommendedName>
        <fullName evidence="4">Lipocalin-like domain-containing protein</fullName>
    </recommendedName>
</protein>
<dbReference type="STRING" id="192904.SAMN04488514_114119"/>
<evidence type="ECO:0000256" key="1">
    <source>
        <dbReference type="SAM" id="SignalP"/>
    </source>
</evidence>
<evidence type="ECO:0000313" key="3">
    <source>
        <dbReference type="Proteomes" id="UP000199440"/>
    </source>
</evidence>
<feature type="signal peptide" evidence="1">
    <location>
        <begin position="1"/>
        <end position="20"/>
    </location>
</feature>
<dbReference type="EMBL" id="FNGV01000014">
    <property type="protein sequence ID" value="SDM77953.1"/>
    <property type="molecule type" value="Genomic_DNA"/>
</dbReference>
<evidence type="ECO:0000313" key="2">
    <source>
        <dbReference type="EMBL" id="SDM77953.1"/>
    </source>
</evidence>
<dbReference type="RefSeq" id="WP_245731571.1">
    <property type="nucleotide sequence ID" value="NZ_FNGV01000014.1"/>
</dbReference>
<organism evidence="2 3">
    <name type="scientific">Kriegella aquimaris</name>
    <dbReference type="NCBI Taxonomy" id="192904"/>
    <lineage>
        <taxon>Bacteria</taxon>
        <taxon>Pseudomonadati</taxon>
        <taxon>Bacteroidota</taxon>
        <taxon>Flavobacteriia</taxon>
        <taxon>Flavobacteriales</taxon>
        <taxon>Flavobacteriaceae</taxon>
        <taxon>Kriegella</taxon>
    </lineage>
</organism>